<proteinExistence type="predicted"/>
<dbReference type="EMBL" id="JABFAA010000011">
    <property type="protein sequence ID" value="MBA0695986.1"/>
    <property type="molecule type" value="Genomic_DNA"/>
</dbReference>
<reference evidence="1 2" key="1">
    <citation type="journal article" date="2019" name="Genome Biol. Evol.">
        <title>Insights into the evolution of the New World diploid cottons (Gossypium, subgenus Houzingenia) based on genome sequencing.</title>
        <authorList>
            <person name="Grover C.E."/>
            <person name="Arick M.A. 2nd"/>
            <person name="Thrash A."/>
            <person name="Conover J.L."/>
            <person name="Sanders W.S."/>
            <person name="Peterson D.G."/>
            <person name="Frelichowski J.E."/>
            <person name="Scheffler J.A."/>
            <person name="Scheffler B.E."/>
            <person name="Wendel J.F."/>
        </authorList>
    </citation>
    <scope>NUCLEOTIDE SEQUENCE [LARGE SCALE GENOMIC DNA]</scope>
    <source>
        <strain evidence="1">185</strain>
        <tissue evidence="1">Leaf</tissue>
    </source>
</reference>
<evidence type="ECO:0000313" key="1">
    <source>
        <dbReference type="EMBL" id="MBA0695986.1"/>
    </source>
</evidence>
<dbReference type="Proteomes" id="UP000593577">
    <property type="component" value="Unassembled WGS sequence"/>
</dbReference>
<sequence length="164" mass="18048">MHLVGSSSPFVAFSQACSTKANKDSLKRLARARVIGPMGSSRESHLMLARRRSCLGLVIKNSNKEVLGSRMILNNNVPKAFTTEVLVSTQAIQIGLDLRIPSVNLVTHILVIEGMRRERFTYLDDGVPIGTLVHPMKTKDNSCETDGAIVYPFQAATNLYVIHL</sequence>
<gene>
    <name evidence="1" type="ORF">Goari_002576</name>
</gene>
<comment type="caution">
    <text evidence="1">The sequence shown here is derived from an EMBL/GenBank/DDBJ whole genome shotgun (WGS) entry which is preliminary data.</text>
</comment>
<dbReference type="AlphaFoldDB" id="A0A7J8Y8Q7"/>
<keyword evidence="2" id="KW-1185">Reference proteome</keyword>
<evidence type="ECO:0000313" key="2">
    <source>
        <dbReference type="Proteomes" id="UP000593577"/>
    </source>
</evidence>
<protein>
    <submittedName>
        <fullName evidence="1">Uncharacterized protein</fullName>
    </submittedName>
</protein>
<name>A0A7J8Y8Q7_GOSAI</name>
<feature type="non-terminal residue" evidence="1">
    <location>
        <position position="1"/>
    </location>
</feature>
<accession>A0A7J8Y8Q7</accession>
<organism evidence="1 2">
    <name type="scientific">Gossypium aridum</name>
    <name type="common">American cotton</name>
    <name type="synonym">Erioxylum aridum</name>
    <dbReference type="NCBI Taxonomy" id="34290"/>
    <lineage>
        <taxon>Eukaryota</taxon>
        <taxon>Viridiplantae</taxon>
        <taxon>Streptophyta</taxon>
        <taxon>Embryophyta</taxon>
        <taxon>Tracheophyta</taxon>
        <taxon>Spermatophyta</taxon>
        <taxon>Magnoliopsida</taxon>
        <taxon>eudicotyledons</taxon>
        <taxon>Gunneridae</taxon>
        <taxon>Pentapetalae</taxon>
        <taxon>rosids</taxon>
        <taxon>malvids</taxon>
        <taxon>Malvales</taxon>
        <taxon>Malvaceae</taxon>
        <taxon>Malvoideae</taxon>
        <taxon>Gossypium</taxon>
    </lineage>
</organism>